<gene>
    <name evidence="2" type="ORF">MRATA1EN1_LOCUS24770</name>
</gene>
<accession>A0ABN8ZPG8</accession>
<evidence type="ECO:0000256" key="1">
    <source>
        <dbReference type="SAM" id="Phobius"/>
    </source>
</evidence>
<keyword evidence="1" id="KW-1133">Transmembrane helix</keyword>
<sequence>MRRNKMGKEERISLCEKGMGITYLSFQTGMVLSLGLMWFLNSTSASWLMAENHHPSEGWRRVHCEGEGAPKSCPMWLVVFLYSLKKRTFMDFPGDPGLPS</sequence>
<evidence type="ECO:0000313" key="3">
    <source>
        <dbReference type="Proteomes" id="UP001176941"/>
    </source>
</evidence>
<proteinExistence type="predicted"/>
<name>A0ABN8ZPG8_RANTA</name>
<reference evidence="2" key="1">
    <citation type="submission" date="2023-04" db="EMBL/GenBank/DDBJ databases">
        <authorList>
            <consortium name="ELIXIR-Norway"/>
        </authorList>
    </citation>
    <scope>NUCLEOTIDE SEQUENCE [LARGE SCALE GENOMIC DNA]</scope>
</reference>
<keyword evidence="1" id="KW-0812">Transmembrane</keyword>
<keyword evidence="1" id="KW-0472">Membrane</keyword>
<keyword evidence="3" id="KW-1185">Reference proteome</keyword>
<feature type="transmembrane region" description="Helical" evidence="1">
    <location>
        <begin position="21"/>
        <end position="40"/>
    </location>
</feature>
<evidence type="ECO:0000313" key="2">
    <source>
        <dbReference type="EMBL" id="CAI9175808.1"/>
    </source>
</evidence>
<protein>
    <submittedName>
        <fullName evidence="2">Uncharacterized protein</fullName>
    </submittedName>
</protein>
<dbReference type="EMBL" id="OX459941">
    <property type="protein sequence ID" value="CAI9175808.1"/>
    <property type="molecule type" value="Genomic_DNA"/>
</dbReference>
<dbReference type="Proteomes" id="UP001176941">
    <property type="component" value="Chromosome 5"/>
</dbReference>
<organism evidence="2 3">
    <name type="scientific">Rangifer tarandus platyrhynchus</name>
    <name type="common">Svalbard reindeer</name>
    <dbReference type="NCBI Taxonomy" id="3082113"/>
    <lineage>
        <taxon>Eukaryota</taxon>
        <taxon>Metazoa</taxon>
        <taxon>Chordata</taxon>
        <taxon>Craniata</taxon>
        <taxon>Vertebrata</taxon>
        <taxon>Euteleostomi</taxon>
        <taxon>Mammalia</taxon>
        <taxon>Eutheria</taxon>
        <taxon>Laurasiatheria</taxon>
        <taxon>Artiodactyla</taxon>
        <taxon>Ruminantia</taxon>
        <taxon>Pecora</taxon>
        <taxon>Cervidae</taxon>
        <taxon>Odocoileinae</taxon>
        <taxon>Rangifer</taxon>
    </lineage>
</organism>